<gene>
    <name evidence="3" type="ORF">FWILDA_LOCUS16330</name>
</gene>
<keyword evidence="4" id="KW-1185">Reference proteome</keyword>
<protein>
    <submittedName>
        <fullName evidence="3">13193_t:CDS:1</fullName>
    </submittedName>
</protein>
<organism evidence="3 4">
    <name type="scientific">Funneliformis geosporum</name>
    <dbReference type="NCBI Taxonomy" id="1117311"/>
    <lineage>
        <taxon>Eukaryota</taxon>
        <taxon>Fungi</taxon>
        <taxon>Fungi incertae sedis</taxon>
        <taxon>Mucoromycota</taxon>
        <taxon>Glomeromycotina</taxon>
        <taxon>Glomeromycetes</taxon>
        <taxon>Glomerales</taxon>
        <taxon>Glomeraceae</taxon>
        <taxon>Funneliformis</taxon>
    </lineage>
</organism>
<dbReference type="AlphaFoldDB" id="A0A9W4T4C0"/>
<comment type="caution">
    <text evidence="3">The sequence shown here is derived from an EMBL/GenBank/DDBJ whole genome shotgun (WGS) entry which is preliminary data.</text>
</comment>
<keyword evidence="1" id="KW-0547">Nucleotide-binding</keyword>
<dbReference type="InterPro" id="IPR017441">
    <property type="entry name" value="Protein_kinase_ATP_BS"/>
</dbReference>
<dbReference type="OrthoDB" id="2353287at2759"/>
<feature type="non-terminal residue" evidence="3">
    <location>
        <position position="1"/>
    </location>
</feature>
<dbReference type="InterPro" id="IPR049229">
    <property type="entry name" value="DUF6826"/>
</dbReference>
<proteinExistence type="predicted"/>
<evidence type="ECO:0000259" key="2">
    <source>
        <dbReference type="Pfam" id="PF20713"/>
    </source>
</evidence>
<evidence type="ECO:0000256" key="1">
    <source>
        <dbReference type="PROSITE-ProRule" id="PRU10141"/>
    </source>
</evidence>
<sequence>MDALTTLRTEINRIGFSLNEQDTLRKYFTENVEKINVVVSFLPDYATDYEKRGYLKSLISTPATHRPTSVENLTLDLGQLNLSGGTSDTSTTFSNLFSGLVRTMEENSKQIGLLIQIEQARNRGPVLGEFEIGGSVTCANVYKNTIFENVDQEYYLIETNSYLSELPNNVASHLRNNPITQQSHQTEPAVQRWFNNLLSQFGSRWGDFVAKDTHDVGYLNGLMPDLSVFKTEDVADNACIPMLVKTIMELKVQKRSTGFSNEEKGQLLDYLRVLTRQQPLRKLFAIFLSDGAYFYMMSYNRNINQYQEFETNFRIGLRLFYTLILRGSDYVRAFGFRSVNFRSQISSTRTKLIGIRLEEFLGEGSSANVYRIRWNDRPAVIKIISDPNALEREVEMLRFLNGSNIQNIPEY</sequence>
<name>A0A9W4T4C0_9GLOM</name>
<feature type="domain" description="DUF6826" evidence="2">
    <location>
        <begin position="188"/>
        <end position="281"/>
    </location>
</feature>
<accession>A0A9W4T4C0</accession>
<evidence type="ECO:0000313" key="4">
    <source>
        <dbReference type="Proteomes" id="UP001153678"/>
    </source>
</evidence>
<reference evidence="3" key="1">
    <citation type="submission" date="2022-08" db="EMBL/GenBank/DDBJ databases">
        <authorList>
            <person name="Kallberg Y."/>
            <person name="Tangrot J."/>
            <person name="Rosling A."/>
        </authorList>
    </citation>
    <scope>NUCLEOTIDE SEQUENCE</scope>
    <source>
        <strain evidence="3">Wild A</strain>
    </source>
</reference>
<evidence type="ECO:0000313" key="3">
    <source>
        <dbReference type="EMBL" id="CAI2193945.1"/>
    </source>
</evidence>
<dbReference type="InterPro" id="IPR011009">
    <property type="entry name" value="Kinase-like_dom_sf"/>
</dbReference>
<dbReference type="EMBL" id="CAMKVN010010229">
    <property type="protein sequence ID" value="CAI2193945.1"/>
    <property type="molecule type" value="Genomic_DNA"/>
</dbReference>
<dbReference type="Proteomes" id="UP001153678">
    <property type="component" value="Unassembled WGS sequence"/>
</dbReference>
<dbReference type="PROSITE" id="PS00107">
    <property type="entry name" value="PROTEIN_KINASE_ATP"/>
    <property type="match status" value="1"/>
</dbReference>
<keyword evidence="1" id="KW-0067">ATP-binding</keyword>
<feature type="binding site" evidence="1">
    <location>
        <position position="382"/>
    </location>
    <ligand>
        <name>ATP</name>
        <dbReference type="ChEBI" id="CHEBI:30616"/>
    </ligand>
</feature>
<dbReference type="GO" id="GO:0005524">
    <property type="term" value="F:ATP binding"/>
    <property type="evidence" value="ECO:0007669"/>
    <property type="project" value="UniProtKB-UniRule"/>
</dbReference>
<dbReference type="Pfam" id="PF20713">
    <property type="entry name" value="DUF6826"/>
    <property type="match status" value="1"/>
</dbReference>
<dbReference type="SUPFAM" id="SSF56112">
    <property type="entry name" value="Protein kinase-like (PK-like)"/>
    <property type="match status" value="1"/>
</dbReference>